<evidence type="ECO:0000256" key="3">
    <source>
        <dbReference type="ARBA" id="ARBA00010617"/>
    </source>
</evidence>
<keyword evidence="10" id="KW-1185">Reference proteome</keyword>
<keyword evidence="6 8" id="KW-0408">Iron</keyword>
<dbReference type="PANTHER" id="PTHR46206:SF6">
    <property type="entry name" value="CYTOCHROME P450 MONOOXYGENASE AN1598-RELATED"/>
    <property type="match status" value="1"/>
</dbReference>
<dbReference type="InterPro" id="IPR001128">
    <property type="entry name" value="Cyt_P450"/>
</dbReference>
<dbReference type="InterPro" id="IPR017972">
    <property type="entry name" value="Cyt_P450_CS"/>
</dbReference>
<dbReference type="InterPro" id="IPR002403">
    <property type="entry name" value="Cyt_P450_E_grp-IV"/>
</dbReference>
<evidence type="ECO:0000256" key="8">
    <source>
        <dbReference type="RuleBase" id="RU000461"/>
    </source>
</evidence>
<organism evidence="9 10">
    <name type="scientific">Apiospora saccharicola</name>
    <dbReference type="NCBI Taxonomy" id="335842"/>
    <lineage>
        <taxon>Eukaryota</taxon>
        <taxon>Fungi</taxon>
        <taxon>Dikarya</taxon>
        <taxon>Ascomycota</taxon>
        <taxon>Pezizomycotina</taxon>
        <taxon>Sordariomycetes</taxon>
        <taxon>Xylariomycetidae</taxon>
        <taxon>Amphisphaeriales</taxon>
        <taxon>Apiosporaceae</taxon>
        <taxon>Apiospora</taxon>
    </lineage>
</organism>
<dbReference type="Pfam" id="PF00067">
    <property type="entry name" value="p450"/>
    <property type="match status" value="1"/>
</dbReference>
<proteinExistence type="inferred from homology"/>
<dbReference type="CDD" id="cd11041">
    <property type="entry name" value="CYP503A1-like"/>
    <property type="match status" value="1"/>
</dbReference>
<name>A0ABR1TN26_9PEZI</name>
<reference evidence="9 10" key="1">
    <citation type="submission" date="2023-01" db="EMBL/GenBank/DDBJ databases">
        <title>Analysis of 21 Apiospora genomes using comparative genomics revels a genus with tremendous synthesis potential of carbohydrate active enzymes and secondary metabolites.</title>
        <authorList>
            <person name="Sorensen T."/>
        </authorList>
    </citation>
    <scope>NUCLEOTIDE SEQUENCE [LARGE SCALE GENOMIC DNA]</scope>
    <source>
        <strain evidence="9 10">CBS 83171</strain>
    </source>
</reference>
<evidence type="ECO:0000256" key="7">
    <source>
        <dbReference type="ARBA" id="ARBA00023033"/>
    </source>
</evidence>
<dbReference type="PANTHER" id="PTHR46206">
    <property type="entry name" value="CYTOCHROME P450"/>
    <property type="match status" value="1"/>
</dbReference>
<accession>A0ABR1TN26</accession>
<dbReference type="SUPFAM" id="SSF48264">
    <property type="entry name" value="Cytochrome P450"/>
    <property type="match status" value="1"/>
</dbReference>
<keyword evidence="5 8" id="KW-0560">Oxidoreductase</keyword>
<evidence type="ECO:0000313" key="10">
    <source>
        <dbReference type="Proteomes" id="UP001446871"/>
    </source>
</evidence>
<dbReference type="EMBL" id="JAQQWM010000009">
    <property type="protein sequence ID" value="KAK8047987.1"/>
    <property type="molecule type" value="Genomic_DNA"/>
</dbReference>
<evidence type="ECO:0000256" key="4">
    <source>
        <dbReference type="ARBA" id="ARBA00022723"/>
    </source>
</evidence>
<evidence type="ECO:0000256" key="1">
    <source>
        <dbReference type="ARBA" id="ARBA00001971"/>
    </source>
</evidence>
<keyword evidence="8" id="KW-0349">Heme</keyword>
<dbReference type="Gene3D" id="1.10.630.10">
    <property type="entry name" value="Cytochrome P450"/>
    <property type="match status" value="1"/>
</dbReference>
<dbReference type="PROSITE" id="PS00086">
    <property type="entry name" value="CYTOCHROME_P450"/>
    <property type="match status" value="1"/>
</dbReference>
<sequence length="504" mass="56587">MSVMFERLDFQLVDVEKLWDALPQLAILVALLALGVMASRPRKYGEFDIVGDSKDLRAALKKGAELYPSTGFAIPTSPPLVILPPAMIDEIKSLPDSKVSNAPELFKRAGGHYSKLGTNTAAAIKALRIDLRRRTTTISHLTEESRYAFDDALGRHHPDWSPLAVFPQINRAVAIVSGRVFLGKRLSRQEEWISLSSEWAVRVFGIMRAIQRYPSWLRPYVTPLLPETKEVLAHRARAKAFLEPTFSKHIEAKENGTTVPGEEDEESLTSWLMKYLAPRHTTIEGLTRHQLSITWASIHTSTYALTQVLFDLAARPEFQDILREEIGQLFPNGGTEEVTQADLPKLAKMDSFMKESMRLNPITIVAPLRMVTGDAITLSSGQILRPGDSFAFDSTSINSSQALYSSPGPETFDGLRFYRMRQREGEEQKHQFGATGVQETFDFGHGIHACPGRHFATTEIKIMLIHMLTSYDLKLKYGDKRPSNGLDEIWFHPDPTAEVLIKSR</sequence>
<dbReference type="InterPro" id="IPR036396">
    <property type="entry name" value="Cyt_P450_sf"/>
</dbReference>
<keyword evidence="7 8" id="KW-0503">Monooxygenase</keyword>
<gene>
    <name evidence="9" type="ORF">PG996_016051</name>
</gene>
<dbReference type="PRINTS" id="PR00465">
    <property type="entry name" value="EP450IV"/>
</dbReference>
<comment type="similarity">
    <text evidence="3 8">Belongs to the cytochrome P450 family.</text>
</comment>
<dbReference type="Proteomes" id="UP001446871">
    <property type="component" value="Unassembled WGS sequence"/>
</dbReference>
<evidence type="ECO:0000313" key="9">
    <source>
        <dbReference type="EMBL" id="KAK8047987.1"/>
    </source>
</evidence>
<evidence type="ECO:0000256" key="5">
    <source>
        <dbReference type="ARBA" id="ARBA00023002"/>
    </source>
</evidence>
<comment type="cofactor">
    <cofactor evidence="1">
        <name>heme</name>
        <dbReference type="ChEBI" id="CHEBI:30413"/>
    </cofactor>
</comment>
<comment type="subcellular location">
    <subcellularLocation>
        <location evidence="2">Membrane</location>
        <topology evidence="2">Single-pass membrane protein</topology>
    </subcellularLocation>
</comment>
<evidence type="ECO:0000256" key="6">
    <source>
        <dbReference type="ARBA" id="ARBA00023004"/>
    </source>
</evidence>
<evidence type="ECO:0000256" key="2">
    <source>
        <dbReference type="ARBA" id="ARBA00004167"/>
    </source>
</evidence>
<comment type="caution">
    <text evidence="9">The sequence shown here is derived from an EMBL/GenBank/DDBJ whole genome shotgun (WGS) entry which is preliminary data.</text>
</comment>
<keyword evidence="4 8" id="KW-0479">Metal-binding</keyword>
<protein>
    <submittedName>
        <fullName evidence="9">Bcboa4</fullName>
    </submittedName>
</protein>